<protein>
    <submittedName>
        <fullName evidence="1">Uncharacterized protein</fullName>
    </submittedName>
</protein>
<evidence type="ECO:0000313" key="2">
    <source>
        <dbReference type="Proteomes" id="UP001156706"/>
    </source>
</evidence>
<accession>A0ABQ5YL91</accession>
<sequence length="111" mass="12573">MPLRHHVHLSVYPLGSSEPTRVLSAIREAWLSPAWVNRRQARGAWLLEIAMEAELPEGEDQAAFTQHLSIAIWRQLGRYVKVAVEATAVESDSSRHCELGRGDYLKLMRTP</sequence>
<keyword evidence="2" id="KW-1185">Reference proteome</keyword>
<dbReference type="RefSeq" id="WP_284198409.1">
    <property type="nucleotide sequence ID" value="NZ_BSOG01000008.1"/>
</dbReference>
<dbReference type="EMBL" id="BSOG01000008">
    <property type="protein sequence ID" value="GLR15341.1"/>
    <property type="molecule type" value="Genomic_DNA"/>
</dbReference>
<evidence type="ECO:0000313" key="1">
    <source>
        <dbReference type="EMBL" id="GLR15341.1"/>
    </source>
</evidence>
<name>A0ABQ5YL91_9NEIS</name>
<reference evidence="2" key="1">
    <citation type="journal article" date="2019" name="Int. J. Syst. Evol. Microbiol.">
        <title>The Global Catalogue of Microorganisms (GCM) 10K type strain sequencing project: providing services to taxonomists for standard genome sequencing and annotation.</title>
        <authorList>
            <consortium name="The Broad Institute Genomics Platform"/>
            <consortium name="The Broad Institute Genome Sequencing Center for Infectious Disease"/>
            <person name="Wu L."/>
            <person name="Ma J."/>
        </authorList>
    </citation>
    <scope>NUCLEOTIDE SEQUENCE [LARGE SCALE GENOMIC DNA]</scope>
    <source>
        <strain evidence="2">NBRC 110044</strain>
    </source>
</reference>
<gene>
    <name evidence="1" type="ORF">GCM10007907_41310</name>
</gene>
<proteinExistence type="predicted"/>
<dbReference type="Proteomes" id="UP001156706">
    <property type="component" value="Unassembled WGS sequence"/>
</dbReference>
<comment type="caution">
    <text evidence="1">The sequence shown here is derived from an EMBL/GenBank/DDBJ whole genome shotgun (WGS) entry which is preliminary data.</text>
</comment>
<organism evidence="1 2">
    <name type="scientific">Chitinimonas prasina</name>
    <dbReference type="NCBI Taxonomy" id="1434937"/>
    <lineage>
        <taxon>Bacteria</taxon>
        <taxon>Pseudomonadati</taxon>
        <taxon>Pseudomonadota</taxon>
        <taxon>Betaproteobacteria</taxon>
        <taxon>Neisseriales</taxon>
        <taxon>Chitinibacteraceae</taxon>
        <taxon>Chitinimonas</taxon>
    </lineage>
</organism>